<dbReference type="Proteomes" id="UP001597369">
    <property type="component" value="Unassembled WGS sequence"/>
</dbReference>
<keyword evidence="2" id="KW-1185">Reference proteome</keyword>
<evidence type="ECO:0000313" key="1">
    <source>
        <dbReference type="EMBL" id="MFD2067023.1"/>
    </source>
</evidence>
<organism evidence="1 2">
    <name type="scientific">Pontibacter silvestris</name>
    <dbReference type="NCBI Taxonomy" id="2305183"/>
    <lineage>
        <taxon>Bacteria</taxon>
        <taxon>Pseudomonadati</taxon>
        <taxon>Bacteroidota</taxon>
        <taxon>Cytophagia</taxon>
        <taxon>Cytophagales</taxon>
        <taxon>Hymenobacteraceae</taxon>
        <taxon>Pontibacter</taxon>
    </lineage>
</organism>
<name>A0ABW4WWC5_9BACT</name>
<proteinExistence type="predicted"/>
<comment type="caution">
    <text evidence="1">The sequence shown here is derived from an EMBL/GenBank/DDBJ whole genome shotgun (WGS) entry which is preliminary data.</text>
</comment>
<dbReference type="EMBL" id="JBHUHV010000026">
    <property type="protein sequence ID" value="MFD2067023.1"/>
    <property type="molecule type" value="Genomic_DNA"/>
</dbReference>
<reference evidence="2" key="1">
    <citation type="journal article" date="2019" name="Int. J. Syst. Evol. Microbiol.">
        <title>The Global Catalogue of Microorganisms (GCM) 10K type strain sequencing project: providing services to taxonomists for standard genome sequencing and annotation.</title>
        <authorList>
            <consortium name="The Broad Institute Genomics Platform"/>
            <consortium name="The Broad Institute Genome Sequencing Center for Infectious Disease"/>
            <person name="Wu L."/>
            <person name="Ma J."/>
        </authorList>
    </citation>
    <scope>NUCLEOTIDE SEQUENCE [LARGE SCALE GENOMIC DNA]</scope>
    <source>
        <strain evidence="2">JCM 16545</strain>
    </source>
</reference>
<gene>
    <name evidence="1" type="ORF">ACFSKU_09015</name>
</gene>
<dbReference type="RefSeq" id="WP_229963080.1">
    <property type="nucleotide sequence ID" value="NZ_JAJJWI010000049.1"/>
</dbReference>
<sequence>MKQAEKQDAVLRLYSRRHREYPCIRLEEIMQVLNIYESRQETEGIADKLRAVNLVNLDLLEEGVALVHQITSKGMDYCKQDSYSPLGRPTVFLSFTGSIPASSIVLNRDVSGTHQAKAPAHEAGGLISRRTERLHSNPDIEREEKEELLECVEDMEEKIRLQKPVSKYQWRTLINSTSGQTEASTLAARLSQLYGILSSSP</sequence>
<accession>A0ABW4WWC5</accession>
<protein>
    <submittedName>
        <fullName evidence="1">Uncharacterized protein</fullName>
    </submittedName>
</protein>
<evidence type="ECO:0000313" key="2">
    <source>
        <dbReference type="Proteomes" id="UP001597369"/>
    </source>
</evidence>